<dbReference type="InterPro" id="IPR013449">
    <property type="entry name" value="Rhamnulokinase"/>
</dbReference>
<keyword evidence="7" id="KW-0684">Rhamnose metabolism</keyword>
<comment type="similarity">
    <text evidence="1">Belongs to the FGGY kinase family.</text>
</comment>
<dbReference type="EMBL" id="BX294142">
    <property type="protein sequence ID" value="CAD74216.1"/>
    <property type="molecule type" value="Genomic_DNA"/>
</dbReference>
<dbReference type="EnsemblBacteria" id="CAD74216">
    <property type="protein sequence ID" value="CAD74216"/>
    <property type="gene ID" value="RB5406"/>
</dbReference>
<keyword evidence="2 10" id="KW-0808">Transferase</keyword>
<reference evidence="10 11" key="1">
    <citation type="journal article" date="2003" name="Proc. Natl. Acad. Sci. U.S.A.">
        <title>Complete genome sequence of the marine planctomycete Pirellula sp. strain 1.</title>
        <authorList>
            <person name="Gloeckner F.O."/>
            <person name="Kube M."/>
            <person name="Bauer M."/>
            <person name="Teeling H."/>
            <person name="Lombardot T."/>
            <person name="Ludwig W."/>
            <person name="Gade D."/>
            <person name="Beck A."/>
            <person name="Borzym K."/>
            <person name="Heitmann K."/>
            <person name="Rabus R."/>
            <person name="Schlesner H."/>
            <person name="Amann R."/>
            <person name="Reinhardt R."/>
        </authorList>
    </citation>
    <scope>NUCLEOTIDE SEQUENCE [LARGE SCALE GENOMIC DNA]</scope>
    <source>
        <strain evidence="11">DSM 10527 / NCIMB 13988 / SH1</strain>
    </source>
</reference>
<proteinExistence type="inferred from homology"/>
<dbReference type="GO" id="GO:0005829">
    <property type="term" value="C:cytosol"/>
    <property type="evidence" value="ECO:0000318"/>
    <property type="project" value="GO_Central"/>
</dbReference>
<feature type="domain" description="Carbohydrate kinase FGGY C-terminal" evidence="9">
    <location>
        <begin position="327"/>
        <end position="517"/>
    </location>
</feature>
<evidence type="ECO:0000313" key="10">
    <source>
        <dbReference type="EMBL" id="CAD74216.1"/>
    </source>
</evidence>
<dbReference type="OrthoDB" id="9761504at2"/>
<dbReference type="Proteomes" id="UP000001025">
    <property type="component" value="Chromosome"/>
</dbReference>
<dbReference type="AlphaFoldDB" id="Q7URX1"/>
<dbReference type="HOGENOM" id="CLU_039395_0_1_0"/>
<keyword evidence="6" id="KW-1015">Disulfide bond</keyword>
<evidence type="ECO:0000256" key="1">
    <source>
        <dbReference type="ARBA" id="ARBA00009156"/>
    </source>
</evidence>
<dbReference type="STRING" id="243090.RB5406"/>
<evidence type="ECO:0000259" key="8">
    <source>
        <dbReference type="Pfam" id="PF00370"/>
    </source>
</evidence>
<dbReference type="InterPro" id="IPR043129">
    <property type="entry name" value="ATPase_NBD"/>
</dbReference>
<evidence type="ECO:0000256" key="4">
    <source>
        <dbReference type="ARBA" id="ARBA00022777"/>
    </source>
</evidence>
<keyword evidence="11" id="KW-1185">Reference proteome</keyword>
<evidence type="ECO:0000256" key="7">
    <source>
        <dbReference type="ARBA" id="ARBA00023308"/>
    </source>
</evidence>
<dbReference type="Pfam" id="PF02782">
    <property type="entry name" value="FGGY_C"/>
    <property type="match status" value="1"/>
</dbReference>
<evidence type="ECO:0000256" key="3">
    <source>
        <dbReference type="ARBA" id="ARBA00022741"/>
    </source>
</evidence>
<dbReference type="EC" id="2.7.1.-" evidence="10"/>
<dbReference type="PATRIC" id="fig|243090.15.peg.2598"/>
<dbReference type="InterPro" id="IPR018484">
    <property type="entry name" value="FGGY_N"/>
</dbReference>
<keyword evidence="5" id="KW-0067">ATP-binding</keyword>
<dbReference type="Pfam" id="PF00370">
    <property type="entry name" value="FGGY_N"/>
    <property type="match status" value="1"/>
</dbReference>
<dbReference type="Gene3D" id="3.30.420.40">
    <property type="match status" value="2"/>
</dbReference>
<dbReference type="SUPFAM" id="SSF53067">
    <property type="entry name" value="Actin-like ATPase domain"/>
    <property type="match status" value="2"/>
</dbReference>
<dbReference type="InParanoid" id="Q7URX1"/>
<dbReference type="CDD" id="cd07771">
    <property type="entry name" value="ASKHA_NBD_FGGY_RhaB-like"/>
    <property type="match status" value="1"/>
</dbReference>
<accession>Q7URX1</accession>
<evidence type="ECO:0000313" key="11">
    <source>
        <dbReference type="Proteomes" id="UP000001025"/>
    </source>
</evidence>
<dbReference type="FunCoup" id="Q7URX1">
    <property type="interactions" value="108"/>
</dbReference>
<dbReference type="PANTHER" id="PTHR10196">
    <property type="entry name" value="SUGAR KINASE"/>
    <property type="match status" value="1"/>
</dbReference>
<sequence length="561" mass="60507">MSRRNSGQMAIVAECRRFFAAFFDFACGPTFFSPPSNLCPFKLSQGANMSAAEPSSSEVQFSGPVHLAVDLGASSGRVIAGGVNDGRLELVETGRFVNRPLKVQDAMLWNHLQLWQDIQDGLRDASLRAQSSWSGANIASVGVDTWGVSFGFVDRHDQIAGPVWHYRDARHRGMAEKICEIVPKDTIFQETGMQFMDINSLCQLIAAKQNGDSVFETAESFLMMGDLFHWLLSGERSVEASNASTTQLLNPATQSWSTKLLDGFGLPPSWFAEPSPAGTTIGNVQPSVATDTGLHDVPVILPATHDTASAVLAVPAEGFAPASPDWCYISSGTWSLMGVEIPQPNVSPLCSELNFTNEGGVRGSTRLLQNIGGLWIYQQIRAALDRQGNAPSWAEMTQAAAGAEPFALLVNPDDPALVAPDNMIDAICGLAGRTGQRVPTDNGVLFRGALEGLALRYRMCLQHLEALTESHIKTIHIVGGGSLNALLCQMTADACGRRVVAGPVEATAIGNILMQMIGSGSLHSIDEARQLVRHSFPTQTYEPQQTDRWDEPAAKFATFFE</sequence>
<evidence type="ECO:0000256" key="6">
    <source>
        <dbReference type="ARBA" id="ARBA00023157"/>
    </source>
</evidence>
<evidence type="ECO:0000256" key="2">
    <source>
        <dbReference type="ARBA" id="ARBA00022679"/>
    </source>
</evidence>
<evidence type="ECO:0000256" key="5">
    <source>
        <dbReference type="ARBA" id="ARBA00022840"/>
    </source>
</evidence>
<dbReference type="GO" id="GO:0008993">
    <property type="term" value="F:rhamnulokinase activity"/>
    <property type="evidence" value="ECO:0007669"/>
    <property type="project" value="InterPro"/>
</dbReference>
<keyword evidence="4 10" id="KW-0418">Kinase</keyword>
<keyword evidence="3" id="KW-0547">Nucleotide-binding</keyword>
<feature type="domain" description="Carbohydrate kinase FGGY N-terminal" evidence="8">
    <location>
        <begin position="66"/>
        <end position="312"/>
    </location>
</feature>
<name>Q7URX1_RHOBA</name>
<organism evidence="10 11">
    <name type="scientific">Rhodopirellula baltica (strain DSM 10527 / NCIMB 13988 / SH1)</name>
    <dbReference type="NCBI Taxonomy" id="243090"/>
    <lineage>
        <taxon>Bacteria</taxon>
        <taxon>Pseudomonadati</taxon>
        <taxon>Planctomycetota</taxon>
        <taxon>Planctomycetia</taxon>
        <taxon>Pirellulales</taxon>
        <taxon>Pirellulaceae</taxon>
        <taxon>Rhodopirellula</taxon>
    </lineage>
</organism>
<gene>
    <name evidence="10" type="ordered locus">RB5406</name>
</gene>
<dbReference type="PANTHER" id="PTHR10196:SF93">
    <property type="entry name" value="L-RHAMNULOKINASE"/>
    <property type="match status" value="1"/>
</dbReference>
<protein>
    <submittedName>
        <fullName evidence="10">Carbohydrate kinase, FGGY family</fullName>
        <ecNumber evidence="10">2.7.1.-</ecNumber>
    </submittedName>
</protein>
<dbReference type="GO" id="GO:0019301">
    <property type="term" value="P:rhamnose catabolic process"/>
    <property type="evidence" value="ECO:0000318"/>
    <property type="project" value="GO_Central"/>
</dbReference>
<dbReference type="eggNOG" id="COG1070">
    <property type="taxonomic scope" value="Bacteria"/>
</dbReference>
<dbReference type="GO" id="GO:0005524">
    <property type="term" value="F:ATP binding"/>
    <property type="evidence" value="ECO:0007669"/>
    <property type="project" value="UniProtKB-KW"/>
</dbReference>
<dbReference type="KEGG" id="rba:RB5406"/>
<dbReference type="FunFam" id="3.30.420.40:FF:000064">
    <property type="entry name" value="Rhamnulokinase"/>
    <property type="match status" value="1"/>
</dbReference>
<dbReference type="InterPro" id="IPR018485">
    <property type="entry name" value="FGGY_C"/>
</dbReference>
<evidence type="ECO:0000259" key="9">
    <source>
        <dbReference type="Pfam" id="PF02782"/>
    </source>
</evidence>